<dbReference type="InterPro" id="IPR035952">
    <property type="entry name" value="Rhomboid-like_sf"/>
</dbReference>
<evidence type="ECO:0000313" key="9">
    <source>
        <dbReference type="EMBL" id="MBO2452572.1"/>
    </source>
</evidence>
<evidence type="ECO:0000256" key="2">
    <source>
        <dbReference type="ARBA" id="ARBA00009045"/>
    </source>
</evidence>
<dbReference type="GO" id="GO:0004252">
    <property type="term" value="F:serine-type endopeptidase activity"/>
    <property type="evidence" value="ECO:0007669"/>
    <property type="project" value="InterPro"/>
</dbReference>
<comment type="similarity">
    <text evidence="2">Belongs to the peptidase S54 family.</text>
</comment>
<name>A0A939TAL1_9ACTN</name>
<protein>
    <submittedName>
        <fullName evidence="9">Rhomboid family intramembrane serine protease</fullName>
    </submittedName>
</protein>
<comment type="caution">
    <text evidence="9">The sequence shown here is derived from an EMBL/GenBank/DDBJ whole genome shotgun (WGS) entry which is preliminary data.</text>
</comment>
<keyword evidence="10" id="KW-1185">Reference proteome</keyword>
<feature type="transmembrane region" description="Helical" evidence="7">
    <location>
        <begin position="219"/>
        <end position="239"/>
    </location>
</feature>
<evidence type="ECO:0000259" key="8">
    <source>
        <dbReference type="Pfam" id="PF01694"/>
    </source>
</evidence>
<evidence type="ECO:0000256" key="5">
    <source>
        <dbReference type="ARBA" id="ARBA00022989"/>
    </source>
</evidence>
<comment type="subcellular location">
    <subcellularLocation>
        <location evidence="1">Membrane</location>
        <topology evidence="1">Multi-pass membrane protein</topology>
    </subcellularLocation>
</comment>
<evidence type="ECO:0000256" key="6">
    <source>
        <dbReference type="ARBA" id="ARBA00023136"/>
    </source>
</evidence>
<dbReference type="Pfam" id="PF01694">
    <property type="entry name" value="Rhomboid"/>
    <property type="match status" value="1"/>
</dbReference>
<dbReference type="EMBL" id="JAGEOJ010000016">
    <property type="protein sequence ID" value="MBO2452572.1"/>
    <property type="molecule type" value="Genomic_DNA"/>
</dbReference>
<sequence length="255" mass="28005">MALPLYDSQPTRRVPWVTYLLVAANVLVFLITPMANFSTWYGEGKVRECKAVEFTLQHGAIPKELTTGEQQPIPSQVARECGPSDFHKVPWVSAFESMFLHSGAVHLLGNLVALFVVGMGVEDRLGRLRYLLSYLFFGLVAVYGFAYTSPDSTVPLIGASGAIAGVMGVYLILNPRGRFVSYVPPLFVLRLPAWVVMGLFFVVQWYSLRVDAVSEEKSSVAYVAHIYGFIAGALFAIAARRAGPARRRIAALSRG</sequence>
<evidence type="ECO:0000256" key="3">
    <source>
        <dbReference type="ARBA" id="ARBA00022692"/>
    </source>
</evidence>
<feature type="transmembrane region" description="Helical" evidence="7">
    <location>
        <begin position="154"/>
        <end position="173"/>
    </location>
</feature>
<dbReference type="RefSeq" id="WP_208260581.1">
    <property type="nucleotide sequence ID" value="NZ_JAGEOJ010000016.1"/>
</dbReference>
<feature type="transmembrane region" description="Helical" evidence="7">
    <location>
        <begin position="98"/>
        <end position="118"/>
    </location>
</feature>
<keyword evidence="3 7" id="KW-0812">Transmembrane</keyword>
<dbReference type="InterPro" id="IPR022764">
    <property type="entry name" value="Peptidase_S54_rhomboid_dom"/>
</dbReference>
<keyword evidence="9" id="KW-0645">Protease</keyword>
<dbReference type="PANTHER" id="PTHR43731:SF14">
    <property type="entry name" value="PRESENILIN-ASSOCIATED RHOMBOID-LIKE PROTEIN, MITOCHONDRIAL"/>
    <property type="match status" value="1"/>
</dbReference>
<dbReference type="InterPro" id="IPR050925">
    <property type="entry name" value="Rhomboid_protease_S54"/>
</dbReference>
<organism evidence="9 10">
    <name type="scientific">Actinomadura barringtoniae</name>
    <dbReference type="NCBI Taxonomy" id="1427535"/>
    <lineage>
        <taxon>Bacteria</taxon>
        <taxon>Bacillati</taxon>
        <taxon>Actinomycetota</taxon>
        <taxon>Actinomycetes</taxon>
        <taxon>Streptosporangiales</taxon>
        <taxon>Thermomonosporaceae</taxon>
        <taxon>Actinomadura</taxon>
    </lineage>
</organism>
<feature type="transmembrane region" description="Helical" evidence="7">
    <location>
        <begin position="185"/>
        <end position="207"/>
    </location>
</feature>
<evidence type="ECO:0000256" key="4">
    <source>
        <dbReference type="ARBA" id="ARBA00022801"/>
    </source>
</evidence>
<dbReference type="Gene3D" id="1.20.1540.10">
    <property type="entry name" value="Rhomboid-like"/>
    <property type="match status" value="1"/>
</dbReference>
<gene>
    <name evidence="9" type="ORF">J4573_36155</name>
</gene>
<feature type="transmembrane region" description="Helical" evidence="7">
    <location>
        <begin position="16"/>
        <end position="35"/>
    </location>
</feature>
<evidence type="ECO:0000256" key="7">
    <source>
        <dbReference type="SAM" id="Phobius"/>
    </source>
</evidence>
<keyword evidence="5 7" id="KW-1133">Transmembrane helix</keyword>
<keyword evidence="4" id="KW-0378">Hydrolase</keyword>
<dbReference type="PANTHER" id="PTHR43731">
    <property type="entry name" value="RHOMBOID PROTEASE"/>
    <property type="match status" value="1"/>
</dbReference>
<dbReference type="SUPFAM" id="SSF144091">
    <property type="entry name" value="Rhomboid-like"/>
    <property type="match status" value="1"/>
</dbReference>
<dbReference type="Proteomes" id="UP000669179">
    <property type="component" value="Unassembled WGS sequence"/>
</dbReference>
<accession>A0A939TAL1</accession>
<feature type="domain" description="Peptidase S54 rhomboid" evidence="8">
    <location>
        <begin position="91"/>
        <end position="239"/>
    </location>
</feature>
<dbReference type="GO" id="GO:0016020">
    <property type="term" value="C:membrane"/>
    <property type="evidence" value="ECO:0007669"/>
    <property type="project" value="UniProtKB-SubCell"/>
</dbReference>
<keyword evidence="6 7" id="KW-0472">Membrane</keyword>
<evidence type="ECO:0000313" key="10">
    <source>
        <dbReference type="Proteomes" id="UP000669179"/>
    </source>
</evidence>
<feature type="transmembrane region" description="Helical" evidence="7">
    <location>
        <begin position="130"/>
        <end position="148"/>
    </location>
</feature>
<dbReference type="GO" id="GO:0006508">
    <property type="term" value="P:proteolysis"/>
    <property type="evidence" value="ECO:0007669"/>
    <property type="project" value="UniProtKB-KW"/>
</dbReference>
<reference evidence="9" key="1">
    <citation type="submission" date="2021-03" db="EMBL/GenBank/DDBJ databases">
        <authorList>
            <person name="Kanchanasin P."/>
            <person name="Saeng-In P."/>
            <person name="Phongsopitanun W."/>
            <person name="Yuki M."/>
            <person name="Kudo T."/>
            <person name="Ohkuma M."/>
            <person name="Tanasupawat S."/>
        </authorList>
    </citation>
    <scope>NUCLEOTIDE SEQUENCE</scope>
    <source>
        <strain evidence="9">GKU 128</strain>
    </source>
</reference>
<evidence type="ECO:0000256" key="1">
    <source>
        <dbReference type="ARBA" id="ARBA00004141"/>
    </source>
</evidence>
<dbReference type="AlphaFoldDB" id="A0A939TAL1"/>
<proteinExistence type="inferred from homology"/>